<evidence type="ECO:0000313" key="13">
    <source>
        <dbReference type="Proteomes" id="UP000198211"/>
    </source>
</evidence>
<dbReference type="SMART" id="SM00382">
    <property type="entry name" value="AAA"/>
    <property type="match status" value="1"/>
</dbReference>
<evidence type="ECO:0000259" key="11">
    <source>
        <dbReference type="PROSITE" id="PS50893"/>
    </source>
</evidence>
<comment type="similarity">
    <text evidence="2">Belongs to the ABC transporter superfamily. ABCG family. PDR (TC 3.A.1.205) subfamily.</text>
</comment>
<feature type="transmembrane region" description="Helical" evidence="10">
    <location>
        <begin position="849"/>
        <end position="871"/>
    </location>
</feature>
<dbReference type="EMBL" id="NBNE01002915">
    <property type="protein sequence ID" value="OWZ09093.1"/>
    <property type="molecule type" value="Genomic_DNA"/>
</dbReference>
<keyword evidence="4 10" id="KW-0812">Transmembrane</keyword>
<dbReference type="InterPro" id="IPR043926">
    <property type="entry name" value="ABCG_dom"/>
</dbReference>
<feature type="compositionally biased region" description="Low complexity" evidence="9">
    <location>
        <begin position="351"/>
        <end position="361"/>
    </location>
</feature>
<dbReference type="SUPFAM" id="SSF52540">
    <property type="entry name" value="P-loop containing nucleoside triphosphate hydrolases"/>
    <property type="match status" value="1"/>
</dbReference>
<keyword evidence="8 10" id="KW-0472">Membrane</keyword>
<keyword evidence="13" id="KW-1185">Reference proteome</keyword>
<evidence type="ECO:0000256" key="1">
    <source>
        <dbReference type="ARBA" id="ARBA00004141"/>
    </source>
</evidence>
<dbReference type="PANTHER" id="PTHR19241">
    <property type="entry name" value="ATP-BINDING CASSETTE TRANSPORTER"/>
    <property type="match status" value="1"/>
</dbReference>
<organism evidence="12 13">
    <name type="scientific">Phytophthora megakarya</name>
    <dbReference type="NCBI Taxonomy" id="4795"/>
    <lineage>
        <taxon>Eukaryota</taxon>
        <taxon>Sar</taxon>
        <taxon>Stramenopiles</taxon>
        <taxon>Oomycota</taxon>
        <taxon>Peronosporomycetes</taxon>
        <taxon>Peronosporales</taxon>
        <taxon>Peronosporaceae</taxon>
        <taxon>Phytophthora</taxon>
    </lineage>
</organism>
<dbReference type="GO" id="GO:0016020">
    <property type="term" value="C:membrane"/>
    <property type="evidence" value="ECO:0007669"/>
    <property type="project" value="UniProtKB-SubCell"/>
</dbReference>
<evidence type="ECO:0000256" key="10">
    <source>
        <dbReference type="SAM" id="Phobius"/>
    </source>
</evidence>
<sequence length="980" mass="109885">PRSASQYADVFTRSVVYERMMQDLHGPVHPSLIEDKEKHIDPIPEFHQNFWDSTMGVVRRQITLTSRDTAFLIGRSVMVILMGLLYSSTFYQFEETNAQLVMGIIFNAVMFVSLGQQAQIPMFMAARAVFYKQRRANFFRTSSFVLSNSVSQIPLGFAESLVFGSILYWMCGYVSTVEAFLLFELVLFLTNLAMAAWFFFLSCASPDLNVANPVSMVSILFFVLFAGFVITKEQTPDYLIWIYWINPMAWGVRALAVNQYSDSSFDTCVYNGVDYCANYNMTMGEYSLTTFEVPTEKYWLWYGMVFMAAAYVFFMFLSLVFMAAAYVFFMFLSFITLEYHRFETPENVTLDSESTSETSDSYGLVQTPRNSPAAGETFVSDLWYTVPDPANPKDTIDLLKGISGYALPGTITALMGSSGAGKTTLMDVIAGRKTGGKITGQILLNGHPATDLAIRRSTGYCEQMDIHSESATIREALTFSAFLRQGADVPDSHKYDSVNECLDLLDLNPIADQIIRGSSVEQMKRLTIGVELAAQPSVLFLDEPTSGLDARSAKVIMDGVRKVANTGRTVVCTIHQPSTEVFSVFDSLLLLKRGGETVFAGELGKNASEMIAYFESIDGVSKLEDNYNPATWMLEVIGAGVGNSNGDKTDFVKVFQGSKHFELLQENLDREGVSHPSPLLPPLEYTDKRAATEMTQAKFLMQRFFRMYWRTASYNLTRFTLYIMLGLVFGITYIDAEYSSYAGINSGMGMLFCTTGFIGFISFSSVMPIASEDRLAFYRERASQTYNALWYFVGSTVVEVPYVFIGTLIFMALYFPMVGFTGGATFFAYWLHLSMHVLWQAYFGQLMSYLLPTVEVGTIFGVLLQTIFFLFNGFNPPGSQIPTGYKWLYHITPHKYSLALVASLVFGDCPSDGGSEVGCQVMTGLPPSLPENMTVKDYLEDVFLMKHSEIYKNFGFVLGFIVVYRVLGLLTLRFVNHQKK</sequence>
<keyword evidence="3" id="KW-0813">Transport</keyword>
<dbReference type="Gene3D" id="3.40.50.300">
    <property type="entry name" value="P-loop containing nucleotide triphosphate hydrolases"/>
    <property type="match status" value="1"/>
</dbReference>
<dbReference type="GO" id="GO:0140359">
    <property type="term" value="F:ABC-type transporter activity"/>
    <property type="evidence" value="ECO:0007669"/>
    <property type="project" value="InterPro"/>
</dbReference>
<dbReference type="GO" id="GO:0016887">
    <property type="term" value="F:ATP hydrolysis activity"/>
    <property type="evidence" value="ECO:0007669"/>
    <property type="project" value="InterPro"/>
</dbReference>
<dbReference type="Proteomes" id="UP000198211">
    <property type="component" value="Unassembled WGS sequence"/>
</dbReference>
<dbReference type="CDD" id="cd03232">
    <property type="entry name" value="ABCG_PDR_domain2"/>
    <property type="match status" value="1"/>
</dbReference>
<gene>
    <name evidence="12" type="ORF">PHMEG_00018259</name>
</gene>
<dbReference type="InterPro" id="IPR003439">
    <property type="entry name" value="ABC_transporter-like_ATP-bd"/>
</dbReference>
<evidence type="ECO:0000256" key="5">
    <source>
        <dbReference type="ARBA" id="ARBA00022741"/>
    </source>
</evidence>
<evidence type="ECO:0000256" key="4">
    <source>
        <dbReference type="ARBA" id="ARBA00022692"/>
    </source>
</evidence>
<evidence type="ECO:0000256" key="8">
    <source>
        <dbReference type="ARBA" id="ARBA00023136"/>
    </source>
</evidence>
<dbReference type="AlphaFoldDB" id="A0A225VUI8"/>
<comment type="caution">
    <text evidence="12">The sequence shown here is derived from an EMBL/GenBank/DDBJ whole genome shotgun (WGS) entry which is preliminary data.</text>
</comment>
<dbReference type="Pfam" id="PF19055">
    <property type="entry name" value="ABC2_membrane_7"/>
    <property type="match status" value="1"/>
</dbReference>
<dbReference type="InterPro" id="IPR003593">
    <property type="entry name" value="AAA+_ATPase"/>
</dbReference>
<dbReference type="InterPro" id="IPR027417">
    <property type="entry name" value="P-loop_NTPase"/>
</dbReference>
<name>A0A225VUI8_9STRA</name>
<dbReference type="OrthoDB" id="66620at2759"/>
<feature type="transmembrane region" description="Helical" evidence="10">
    <location>
        <begin position="788"/>
        <end position="814"/>
    </location>
</feature>
<keyword evidence="6" id="KW-0067">ATP-binding</keyword>
<feature type="transmembrane region" description="Helical" evidence="10">
    <location>
        <begin position="299"/>
        <end position="332"/>
    </location>
</feature>
<evidence type="ECO:0000256" key="7">
    <source>
        <dbReference type="ARBA" id="ARBA00022989"/>
    </source>
</evidence>
<dbReference type="InterPro" id="IPR034003">
    <property type="entry name" value="ABCG_PDR_2"/>
</dbReference>
<dbReference type="InterPro" id="IPR013525">
    <property type="entry name" value="ABC2_TM"/>
</dbReference>
<feature type="transmembrane region" description="Helical" evidence="10">
    <location>
        <begin position="180"/>
        <end position="201"/>
    </location>
</feature>
<accession>A0A225VUI8</accession>
<feature type="transmembrane region" description="Helical" evidence="10">
    <location>
        <begin position="954"/>
        <end position="975"/>
    </location>
</feature>
<reference evidence="13" key="1">
    <citation type="submission" date="2017-03" db="EMBL/GenBank/DDBJ databases">
        <title>Phytopthora megakarya and P. palmivora, two closely related causual agents of cacao black pod achieved similar genome size and gene model numbers by different mechanisms.</title>
        <authorList>
            <person name="Ali S."/>
            <person name="Shao J."/>
            <person name="Larry D.J."/>
            <person name="Kronmiller B."/>
            <person name="Shen D."/>
            <person name="Strem M.D."/>
            <person name="Melnick R.L."/>
            <person name="Guiltinan M.J."/>
            <person name="Tyler B.M."/>
            <person name="Meinhardt L.W."/>
            <person name="Bailey B.A."/>
        </authorList>
    </citation>
    <scope>NUCLEOTIDE SEQUENCE [LARGE SCALE GENOMIC DNA]</scope>
    <source>
        <strain evidence="13">zdho120</strain>
    </source>
</reference>
<feature type="transmembrane region" description="Helical" evidence="10">
    <location>
        <begin position="716"/>
        <end position="734"/>
    </location>
</feature>
<dbReference type="Pfam" id="PF01061">
    <property type="entry name" value="ABC2_membrane"/>
    <property type="match status" value="2"/>
</dbReference>
<dbReference type="Pfam" id="PF00005">
    <property type="entry name" value="ABC_tran"/>
    <property type="match status" value="1"/>
</dbReference>
<dbReference type="PROSITE" id="PS50893">
    <property type="entry name" value="ABC_TRANSPORTER_2"/>
    <property type="match status" value="1"/>
</dbReference>
<feature type="transmembrane region" description="Helical" evidence="10">
    <location>
        <begin position="69"/>
        <end position="88"/>
    </location>
</feature>
<feature type="non-terminal residue" evidence="12">
    <location>
        <position position="1"/>
    </location>
</feature>
<evidence type="ECO:0000256" key="3">
    <source>
        <dbReference type="ARBA" id="ARBA00022448"/>
    </source>
</evidence>
<evidence type="ECO:0000313" key="12">
    <source>
        <dbReference type="EMBL" id="OWZ09093.1"/>
    </source>
</evidence>
<feature type="transmembrane region" description="Helical" evidence="10">
    <location>
        <begin position="746"/>
        <end position="767"/>
    </location>
</feature>
<feature type="domain" description="ABC transporter" evidence="11">
    <location>
        <begin position="377"/>
        <end position="619"/>
    </location>
</feature>
<feature type="region of interest" description="Disordered" evidence="9">
    <location>
        <begin position="348"/>
        <end position="370"/>
    </location>
</feature>
<feature type="transmembrane region" description="Helical" evidence="10">
    <location>
        <begin position="213"/>
        <end position="231"/>
    </location>
</feature>
<evidence type="ECO:0000256" key="6">
    <source>
        <dbReference type="ARBA" id="ARBA00022840"/>
    </source>
</evidence>
<dbReference type="FunFam" id="3.40.50.300:FF:000289">
    <property type="entry name" value="ABC transporter G family member 31"/>
    <property type="match status" value="1"/>
</dbReference>
<keyword evidence="5" id="KW-0547">Nucleotide-binding</keyword>
<dbReference type="GO" id="GO:0005524">
    <property type="term" value="F:ATP binding"/>
    <property type="evidence" value="ECO:0007669"/>
    <property type="project" value="UniProtKB-KW"/>
</dbReference>
<dbReference type="STRING" id="4795.A0A225VUI8"/>
<feature type="transmembrane region" description="Helical" evidence="10">
    <location>
        <begin position="100"/>
        <end position="123"/>
    </location>
</feature>
<protein>
    <submittedName>
        <fullName evidence="12">ABC transporter</fullName>
    </submittedName>
</protein>
<feature type="transmembrane region" description="Helical" evidence="10">
    <location>
        <begin position="820"/>
        <end position="842"/>
    </location>
</feature>
<feature type="transmembrane region" description="Helical" evidence="10">
    <location>
        <begin position="144"/>
        <end position="168"/>
    </location>
</feature>
<comment type="subcellular location">
    <subcellularLocation>
        <location evidence="1">Membrane</location>
        <topology evidence="1">Multi-pass membrane protein</topology>
    </subcellularLocation>
</comment>
<evidence type="ECO:0000256" key="9">
    <source>
        <dbReference type="SAM" id="MobiDB-lite"/>
    </source>
</evidence>
<keyword evidence="7 10" id="KW-1133">Transmembrane helix</keyword>
<evidence type="ECO:0000256" key="2">
    <source>
        <dbReference type="ARBA" id="ARBA00006012"/>
    </source>
</evidence>
<proteinExistence type="inferred from homology"/>